<gene>
    <name evidence="1" type="ORF">ISN45_Aa07g007570</name>
</gene>
<accession>A0A8T1Y6P0</accession>
<dbReference type="AlphaFoldDB" id="A0A8T1Y6P0"/>
<evidence type="ECO:0000313" key="2">
    <source>
        <dbReference type="Proteomes" id="UP000694240"/>
    </source>
</evidence>
<keyword evidence="2" id="KW-1185">Reference proteome</keyword>
<proteinExistence type="predicted"/>
<evidence type="ECO:0000313" key="1">
    <source>
        <dbReference type="EMBL" id="KAG7540563.1"/>
    </source>
</evidence>
<protein>
    <submittedName>
        <fullName evidence="1">Uncharacterized protein</fullName>
    </submittedName>
</protein>
<organism evidence="1 2">
    <name type="scientific">Arabidopsis thaliana x Arabidopsis arenosa</name>
    <dbReference type="NCBI Taxonomy" id="1240361"/>
    <lineage>
        <taxon>Eukaryota</taxon>
        <taxon>Viridiplantae</taxon>
        <taxon>Streptophyta</taxon>
        <taxon>Embryophyta</taxon>
        <taxon>Tracheophyta</taxon>
        <taxon>Spermatophyta</taxon>
        <taxon>Magnoliopsida</taxon>
        <taxon>eudicotyledons</taxon>
        <taxon>Gunneridae</taxon>
        <taxon>Pentapetalae</taxon>
        <taxon>rosids</taxon>
        <taxon>malvids</taxon>
        <taxon>Brassicales</taxon>
        <taxon>Brassicaceae</taxon>
        <taxon>Camelineae</taxon>
        <taxon>Arabidopsis</taxon>
    </lineage>
</organism>
<dbReference type="Proteomes" id="UP000694240">
    <property type="component" value="Chromosome 12"/>
</dbReference>
<comment type="caution">
    <text evidence="1">The sequence shown here is derived from an EMBL/GenBank/DDBJ whole genome shotgun (WGS) entry which is preliminary data.</text>
</comment>
<name>A0A8T1Y6P0_9BRAS</name>
<sequence length="461" mass="54064">MAETRFQAQIKETVAGEAKAVVRETATEMRFRSHSSYAALNMLEKADFLRFNGDNIEDWLFRIEQFFLIDRTPEDLKVGIASIHFNDIAATLHQSIVQSMWWKHVRHDWWNYKLILQVKYNQHVEDSIAKLKLLQETEEIEVEMESIGLEDNLVHGAILEEESTPQFQNLEQEWGQKNVNKRFEVDVDVDRDQKVTSNTQIGATHQMLDKMPLRVRSKMRRSKCPKCWRFKFKNRDLRGYNLSRVKLLLKNSLVITRFWQWFMMVNGYKQCHMLEHANNKAEKLPEDYAVLELMILGLVSVWKSFGYLMEAHGSKCKGLGCVVEKKKLRNVEDGVKQDKNRFSGDVRAEIFMALEELHLLQNVFEMVKELRLKTSLVIQQVMRSKKIKFPKRWMLVQSTSFGYKGLETSDQCIRKRVFVGADRETKNNQPTLRFLMNTKQSCLSLRANRVWDPGGSNSEND</sequence>
<reference evidence="1 2" key="1">
    <citation type="submission" date="2020-12" db="EMBL/GenBank/DDBJ databases">
        <title>Concerted genomic and epigenomic changes stabilize Arabidopsis allopolyploids.</title>
        <authorList>
            <person name="Chen Z."/>
        </authorList>
    </citation>
    <scope>NUCLEOTIDE SEQUENCE [LARGE SCALE GENOMIC DNA]</scope>
    <source>
        <strain evidence="1">Allo738</strain>
        <tissue evidence="1">Leaf</tissue>
    </source>
</reference>
<dbReference type="EMBL" id="JAEFBK010000012">
    <property type="protein sequence ID" value="KAG7540563.1"/>
    <property type="molecule type" value="Genomic_DNA"/>
</dbReference>